<dbReference type="Proteomes" id="UP000248330">
    <property type="component" value="Unassembled WGS sequence"/>
</dbReference>
<dbReference type="InterPro" id="IPR046880">
    <property type="entry name" value="TPR-S"/>
</dbReference>
<evidence type="ECO:0008006" key="3">
    <source>
        <dbReference type="Google" id="ProtNLM"/>
    </source>
</evidence>
<name>A0A318ED07_9GAMM</name>
<dbReference type="OrthoDB" id="2974768at2"/>
<dbReference type="SUPFAM" id="SSF48452">
    <property type="entry name" value="TPR-like"/>
    <property type="match status" value="1"/>
</dbReference>
<dbReference type="Gene3D" id="1.25.40.10">
    <property type="entry name" value="Tetratricopeptide repeat domain"/>
    <property type="match status" value="1"/>
</dbReference>
<dbReference type="SUPFAM" id="SSF55073">
    <property type="entry name" value="Nucleotide cyclase"/>
    <property type="match status" value="1"/>
</dbReference>
<reference evidence="1 2" key="1">
    <citation type="submission" date="2018-04" db="EMBL/GenBank/DDBJ databases">
        <title>Genomic Encyclopedia of Type Strains, Phase IV (KMG-IV): sequencing the most valuable type-strain genomes for metagenomic binning, comparative biology and taxonomic classification.</title>
        <authorList>
            <person name="Goeker M."/>
        </authorList>
    </citation>
    <scope>NUCLEOTIDE SEQUENCE [LARGE SCALE GENOMIC DNA]</scope>
    <source>
        <strain evidence="1 2">DSM 104150</strain>
    </source>
</reference>
<comment type="caution">
    <text evidence="1">The sequence shown here is derived from an EMBL/GenBank/DDBJ whole genome shotgun (WGS) entry which is preliminary data.</text>
</comment>
<evidence type="ECO:0000313" key="2">
    <source>
        <dbReference type="Proteomes" id="UP000248330"/>
    </source>
</evidence>
<accession>A0A318ED07</accession>
<dbReference type="AlphaFoldDB" id="A0A318ED07"/>
<dbReference type="InterPro" id="IPR011990">
    <property type="entry name" value="TPR-like_helical_dom_sf"/>
</dbReference>
<dbReference type="Gene3D" id="3.30.70.1230">
    <property type="entry name" value="Nucleotide cyclase"/>
    <property type="match status" value="1"/>
</dbReference>
<sequence>MNPARDGVAAVVADADAALRAGNALQCFELVERAIARGIRDPDLDYRAVLALAHCGNAQQALDRYHRTAHPQPDQDWLALEGRLFKDLAQQDSAAAGFMYARAAQAYWQAFQKTGGYFSAVNAATTFLLAGDTSRAEAIARDVLAMTQSADSRDPLEQYNVLVTHAEAALLLGEHERCRESLHRADTLVPDHRSARARTVHQLRLIGRQRRCPKDIVGLLRVPPQAWVLADALATPDPERLLEQHLRQLAPPPLRLDGAMVHLAVLAPSDLWVAVYLQLHGAHVHAALPGNRETAMTRWQERHGAAWTMRLAQTLANTNETSFVTGYLDREPQWERRGLLARSLGLSRLMPTPLRSDWLALQARPAADGFAIDAPDAGRLREEERSLLDPQVPLSEEPRMPGVRERRLVAVLEARLNGIDTLADADHPRCWTRVVGGFAEAFDPADTRLIERRRLGNSLRFIGMDARALMQLAHRLHAILVDVQGEQSSFAGLGLQTLLHFGPVYVGDDPVESRPAAFGSELLRAGQLATQVPAGLVLATEAFAARLVQESADEAPTYAGDVPLDNARVRLFSLAPSRRPAR</sequence>
<dbReference type="RefSeq" id="WP_146216508.1">
    <property type="nucleotide sequence ID" value="NZ_CAWNXA010000002.1"/>
</dbReference>
<dbReference type="EMBL" id="QICN01000002">
    <property type="protein sequence ID" value="PXV70351.1"/>
    <property type="molecule type" value="Genomic_DNA"/>
</dbReference>
<evidence type="ECO:0000313" key="1">
    <source>
        <dbReference type="EMBL" id="PXV70351.1"/>
    </source>
</evidence>
<proteinExistence type="predicted"/>
<dbReference type="InterPro" id="IPR029787">
    <property type="entry name" value="Nucleotide_cyclase"/>
</dbReference>
<organism evidence="1 2">
    <name type="scientific">Sinimarinibacterium flocculans</name>
    <dbReference type="NCBI Taxonomy" id="985250"/>
    <lineage>
        <taxon>Bacteria</taxon>
        <taxon>Pseudomonadati</taxon>
        <taxon>Pseudomonadota</taxon>
        <taxon>Gammaproteobacteria</taxon>
        <taxon>Nevskiales</taxon>
        <taxon>Nevskiaceae</taxon>
        <taxon>Sinimarinibacterium</taxon>
    </lineage>
</organism>
<keyword evidence="2" id="KW-1185">Reference proteome</keyword>
<protein>
    <recommendedName>
        <fullName evidence="3">Tetratricopeptide repeat protein</fullName>
    </recommendedName>
</protein>
<dbReference type="Pfam" id="PF20308">
    <property type="entry name" value="TPR-S"/>
    <property type="match status" value="1"/>
</dbReference>
<gene>
    <name evidence="1" type="ORF">C8D93_102203</name>
</gene>